<reference evidence="4" key="1">
    <citation type="submission" date="2016-09" db="EMBL/GenBank/DDBJ databases">
        <title>Acidihalobacter prosperus F5.</title>
        <authorList>
            <person name="Khaleque H.N."/>
            <person name="Ramsay J.P."/>
            <person name="Kaksonen A.H."/>
            <person name="Boxall N.J."/>
            <person name="Watkin E.L.J."/>
        </authorList>
    </citation>
    <scope>NUCLEOTIDE SEQUENCE [LARGE SCALE GENOMIC DNA]</scope>
    <source>
        <strain evidence="4">F5</strain>
    </source>
</reference>
<organism evidence="3 4">
    <name type="scientific">Acidihalobacter yilgarnensis</name>
    <dbReference type="NCBI Taxonomy" id="2819280"/>
    <lineage>
        <taxon>Bacteria</taxon>
        <taxon>Pseudomonadati</taxon>
        <taxon>Pseudomonadota</taxon>
        <taxon>Gammaproteobacteria</taxon>
        <taxon>Chromatiales</taxon>
        <taxon>Ectothiorhodospiraceae</taxon>
        <taxon>Acidihalobacter</taxon>
    </lineage>
</organism>
<sequence length="140" mass="14618">MRRTTLATMILLTGMAMTSAAHAAGDNLDITINVVGPNQDVQGAIENHISIPGGDHGLIRHTSGAEASSAAHESSETSAQAGGGPRQQAQESSQQVQESSQQAQQSSQQAQESSQQTQQQAQQQAQQEAQDATTQGQPDN</sequence>
<dbReference type="AlphaFoldDB" id="A0A1D8IST5"/>
<keyword evidence="4" id="KW-1185">Reference proteome</keyword>
<evidence type="ECO:0000256" key="2">
    <source>
        <dbReference type="SAM" id="SignalP"/>
    </source>
</evidence>
<name>A0A1D8IST5_9GAMM</name>
<evidence type="ECO:0000313" key="3">
    <source>
        <dbReference type="EMBL" id="AOU99404.1"/>
    </source>
</evidence>
<accession>A0A1D8IST5</accession>
<dbReference type="EMBL" id="CP017415">
    <property type="protein sequence ID" value="AOU99404.1"/>
    <property type="molecule type" value="Genomic_DNA"/>
</dbReference>
<evidence type="ECO:0000256" key="1">
    <source>
        <dbReference type="SAM" id="MobiDB-lite"/>
    </source>
</evidence>
<feature type="compositionally biased region" description="Low complexity" evidence="1">
    <location>
        <begin position="64"/>
        <end position="140"/>
    </location>
</feature>
<protein>
    <submittedName>
        <fullName evidence="3">Uncharacterized protein</fullName>
    </submittedName>
</protein>
<proteinExistence type="predicted"/>
<keyword evidence="2" id="KW-0732">Signal</keyword>
<dbReference type="KEGG" id="aprs:BI364_17045"/>
<feature type="region of interest" description="Disordered" evidence="1">
    <location>
        <begin position="47"/>
        <end position="140"/>
    </location>
</feature>
<feature type="signal peptide" evidence="2">
    <location>
        <begin position="1"/>
        <end position="23"/>
    </location>
</feature>
<gene>
    <name evidence="3" type="ORF">BI364_17045</name>
</gene>
<feature type="chain" id="PRO_5009108449" evidence="2">
    <location>
        <begin position="24"/>
        <end position="140"/>
    </location>
</feature>
<dbReference type="Proteomes" id="UP000095401">
    <property type="component" value="Chromosome"/>
</dbReference>
<dbReference type="RefSeq" id="WP_070079753.1">
    <property type="nucleotide sequence ID" value="NZ_CP017415.1"/>
</dbReference>
<evidence type="ECO:0000313" key="4">
    <source>
        <dbReference type="Proteomes" id="UP000095401"/>
    </source>
</evidence>